<feature type="coiled-coil region" evidence="8">
    <location>
        <begin position="685"/>
        <end position="768"/>
    </location>
</feature>
<dbReference type="EC" id="2.1.1.80" evidence="2"/>
<dbReference type="SUPFAM" id="SSF52738">
    <property type="entry name" value="Methylesterase CheB, C-terminal domain"/>
    <property type="match status" value="1"/>
</dbReference>
<dbReference type="InterPro" id="IPR011712">
    <property type="entry name" value="Sig_transdc_His_kin_sub3_dim/P"/>
</dbReference>
<dbReference type="Gene3D" id="3.40.50.150">
    <property type="entry name" value="Vaccinia Virus protein VP39"/>
    <property type="match status" value="1"/>
</dbReference>
<feature type="active site" evidence="7">
    <location>
        <position position="172"/>
    </location>
</feature>
<evidence type="ECO:0000313" key="13">
    <source>
        <dbReference type="Proteomes" id="UP000280307"/>
    </source>
</evidence>
<dbReference type="GO" id="GO:0006935">
    <property type="term" value="P:chemotaxis"/>
    <property type="evidence" value="ECO:0007669"/>
    <property type="project" value="UniProtKB-UniRule"/>
</dbReference>
<dbReference type="SUPFAM" id="SSF55785">
    <property type="entry name" value="PYP-like sensor domain (PAS domain)"/>
    <property type="match status" value="1"/>
</dbReference>
<dbReference type="Gene3D" id="1.10.155.10">
    <property type="entry name" value="Chemotaxis receptor methyltransferase CheR, N-terminal domain"/>
    <property type="match status" value="1"/>
</dbReference>
<dbReference type="InterPro" id="IPR005467">
    <property type="entry name" value="His_kinase_dom"/>
</dbReference>
<dbReference type="GO" id="GO:0000156">
    <property type="term" value="F:phosphorelay response regulator activity"/>
    <property type="evidence" value="ECO:0007669"/>
    <property type="project" value="InterPro"/>
</dbReference>
<evidence type="ECO:0000256" key="5">
    <source>
        <dbReference type="ARBA" id="ARBA00022691"/>
    </source>
</evidence>
<dbReference type="PANTHER" id="PTHR24422:SF27">
    <property type="entry name" value="PROTEIN-GLUTAMATE O-METHYLTRANSFERASE"/>
    <property type="match status" value="1"/>
</dbReference>
<dbReference type="SUPFAM" id="SSF53335">
    <property type="entry name" value="S-adenosyl-L-methionine-dependent methyltransferases"/>
    <property type="match status" value="1"/>
</dbReference>
<dbReference type="SUPFAM" id="SSF47757">
    <property type="entry name" value="Chemotaxis receptor methyltransferase CheR, N-terminal domain"/>
    <property type="match status" value="1"/>
</dbReference>
<keyword evidence="8" id="KW-0175">Coiled coil</keyword>
<keyword evidence="7" id="KW-0145">Chemotaxis</keyword>
<dbReference type="PANTHER" id="PTHR24422">
    <property type="entry name" value="CHEMOTAXIS PROTEIN METHYLTRANSFERASE"/>
    <property type="match status" value="1"/>
</dbReference>
<comment type="caution">
    <text evidence="12">The sequence shown here is derived from an EMBL/GenBank/DDBJ whole genome shotgun (WGS) entry which is preliminary data.</text>
</comment>
<protein>
    <recommendedName>
        <fullName evidence="2">protein-glutamate O-methyltransferase</fullName>
        <ecNumber evidence="2">2.1.1.80</ecNumber>
    </recommendedName>
</protein>
<sequence length="1151" mass="126160">MVAQSLRAMPRRAIMADTAPAEADSHTLQALPAELELEEAPRFTPQVVGIGASVGGLQAFTEFLQHMPPDSGMAFVLIQHLAPQQPSYLAELLAAQTAMPVEQVSATTPVAANHVYLIPPNTALTIEQGELRLEPPTAVHGLRLPIDHFFRSLATEQGPRAVGIVLSGTGADGAKGLAAIRAQGGLTFAQDPDSASAPEMPSRAIASDAVEQILTVAAMPAVLQAHARRMPAAPAPPPVVTERPAASLRQIMAILQQTTGHDFSHYKETTLRRRIERRMQMLRLASMETYHARLEDDRIEVEALFQDLLISVTEFFRDPAAFEALAATFIPHLLRNRAASGPVRVWVPGCATGEEAYSLAMLLSEHFDKLDAPPAVQIFATDIDETALTLARRGRYDASIAANVSPDRLARFFLQEGQYYQVSKKLREQCLFSVHNLISDPPFGRMDLIACRNLLIYFDGDLQRRLTPVFHYALAPNGYLFLGAAEHATGVNGEGELFRVIDGAQRIYQRKERLLRPLVDLPWANVGRAGARTSGVTRRTAVTATHGVSTAIERILLRDYTPTAVAIDEQGMIVHLSGRTYPYLLVPAGAPTTNLLALAHPDIQLPLRAAVRAVSQDRTPVVREHLLLSSGNEQIPITLAVRLLDEPDIDTELLLVVLQVTRPQTPLVPSDEIPGMLGSSADVLALELQRTRDTLEAIIREHQEANLDLTAANEELRALNEEMQATNEELQTSKEEIQSINEELQTVNAELSRKIAELDRANADLANLFASAQIPAIFLYPDGRIARFTPQATELFALIESDLGRPLSDLRTLFDCGNLQLLIAHVTVSSVAIQEVVYQPEQQRWWNMQIRPYRTLTGNIDGVVLTFADITALKHAETVLQHANENLEQRVAARTDELAATNEALQAQIAERVLAEQARQQLLQQLVTAQEEERRHIAHELHDQLGQGLTTLILGLKGLRDTFADDDPSADPVTQLQALAVQISQEVRHLAVQLRPSVLDDLGLQLALSNYVDHWSTRAHVAVDLHTSGLDAAPLPLATEATIYRLVQEALTNVFKHAQANEVSVIVECTPTQVRLIVEDDGVGFTVPELWESLGRVDQMGLTGMRERVELLGGGLNIESELGSGTTIFAYIPLPAVTEKGNESGDQSIPR</sequence>
<dbReference type="PROSITE" id="PS50122">
    <property type="entry name" value="CHEB"/>
    <property type="match status" value="1"/>
</dbReference>
<dbReference type="GO" id="GO:0046983">
    <property type="term" value="F:protein dimerization activity"/>
    <property type="evidence" value="ECO:0007669"/>
    <property type="project" value="InterPro"/>
</dbReference>
<gene>
    <name evidence="12" type="ORF">EI684_03860</name>
</gene>
<dbReference type="InterPro" id="IPR029063">
    <property type="entry name" value="SAM-dependent_MTases_sf"/>
</dbReference>
<dbReference type="GO" id="GO:0005737">
    <property type="term" value="C:cytoplasm"/>
    <property type="evidence" value="ECO:0007669"/>
    <property type="project" value="InterPro"/>
</dbReference>
<evidence type="ECO:0000256" key="8">
    <source>
        <dbReference type="SAM" id="Coils"/>
    </source>
</evidence>
<evidence type="ECO:0000259" key="10">
    <source>
        <dbReference type="PROSITE" id="PS50122"/>
    </source>
</evidence>
<dbReference type="InterPro" id="IPR036890">
    <property type="entry name" value="HATPase_C_sf"/>
</dbReference>
<evidence type="ECO:0000256" key="1">
    <source>
        <dbReference type="ARBA" id="ARBA00001541"/>
    </source>
</evidence>
<dbReference type="CDD" id="cd16434">
    <property type="entry name" value="CheB-CheR_fusion"/>
    <property type="match status" value="1"/>
</dbReference>
<accession>A0A426U731</accession>
<feature type="active site" evidence="7">
    <location>
        <position position="53"/>
    </location>
</feature>
<comment type="catalytic activity">
    <reaction evidence="1">
        <text>L-glutamyl-[protein] + S-adenosyl-L-methionine = [protein]-L-glutamate 5-O-methyl ester + S-adenosyl-L-homocysteine</text>
        <dbReference type="Rhea" id="RHEA:24452"/>
        <dbReference type="Rhea" id="RHEA-COMP:10208"/>
        <dbReference type="Rhea" id="RHEA-COMP:10311"/>
        <dbReference type="ChEBI" id="CHEBI:29973"/>
        <dbReference type="ChEBI" id="CHEBI:57856"/>
        <dbReference type="ChEBI" id="CHEBI:59789"/>
        <dbReference type="ChEBI" id="CHEBI:82795"/>
        <dbReference type="EC" id="2.1.1.80"/>
    </reaction>
</comment>
<dbReference type="SMART" id="SM00138">
    <property type="entry name" value="MeTrc"/>
    <property type="match status" value="1"/>
</dbReference>
<dbReference type="Pfam" id="PF07730">
    <property type="entry name" value="HisKA_3"/>
    <property type="match status" value="1"/>
</dbReference>
<proteinExistence type="predicted"/>
<evidence type="ECO:0000256" key="7">
    <source>
        <dbReference type="PROSITE-ProRule" id="PRU00050"/>
    </source>
</evidence>
<dbReference type="Gene3D" id="3.40.50.180">
    <property type="entry name" value="Methylesterase CheB, C-terminal domain"/>
    <property type="match status" value="1"/>
</dbReference>
<dbReference type="InterPro" id="IPR003594">
    <property type="entry name" value="HATPase_dom"/>
</dbReference>
<dbReference type="InterPro" id="IPR022641">
    <property type="entry name" value="CheR_N"/>
</dbReference>
<evidence type="ECO:0000256" key="6">
    <source>
        <dbReference type="ARBA" id="ARBA00022777"/>
    </source>
</evidence>
<dbReference type="Gene3D" id="1.20.5.1930">
    <property type="match status" value="1"/>
</dbReference>
<feature type="domain" description="CheR-type methyltransferase" evidence="11">
    <location>
        <begin position="246"/>
        <end position="511"/>
    </location>
</feature>
<evidence type="ECO:0000259" key="11">
    <source>
        <dbReference type="PROSITE" id="PS50123"/>
    </source>
</evidence>
<dbReference type="InterPro" id="IPR035965">
    <property type="entry name" value="PAS-like_dom_sf"/>
</dbReference>
<keyword evidence="4" id="KW-0808">Transferase</keyword>
<organism evidence="12 13">
    <name type="scientific">Candidatus Viridilinea halotolerans</name>
    <dbReference type="NCBI Taxonomy" id="2491704"/>
    <lineage>
        <taxon>Bacteria</taxon>
        <taxon>Bacillati</taxon>
        <taxon>Chloroflexota</taxon>
        <taxon>Chloroflexia</taxon>
        <taxon>Chloroflexales</taxon>
        <taxon>Chloroflexineae</taxon>
        <taxon>Oscillochloridaceae</taxon>
        <taxon>Candidatus Viridilinea</taxon>
    </lineage>
</organism>
<dbReference type="AlphaFoldDB" id="A0A426U731"/>
<feature type="active site" evidence="7">
    <location>
        <position position="80"/>
    </location>
</feature>
<dbReference type="GO" id="GO:0000155">
    <property type="term" value="F:phosphorelay sensor kinase activity"/>
    <property type="evidence" value="ECO:0007669"/>
    <property type="project" value="InterPro"/>
</dbReference>
<dbReference type="Pfam" id="PF13596">
    <property type="entry name" value="PAS_10"/>
    <property type="match status" value="1"/>
</dbReference>
<evidence type="ECO:0000259" key="9">
    <source>
        <dbReference type="PROSITE" id="PS50109"/>
    </source>
</evidence>
<feature type="domain" description="Histidine kinase" evidence="9">
    <location>
        <begin position="936"/>
        <end position="1136"/>
    </location>
</feature>
<keyword evidence="5" id="KW-0949">S-adenosyl-L-methionine</keyword>
<dbReference type="InterPro" id="IPR022642">
    <property type="entry name" value="CheR_C"/>
</dbReference>
<dbReference type="SUPFAM" id="SSF55874">
    <property type="entry name" value="ATPase domain of HSP90 chaperone/DNA topoisomerase II/histidine kinase"/>
    <property type="match status" value="1"/>
</dbReference>
<keyword evidence="3" id="KW-0489">Methyltransferase</keyword>
<keyword evidence="7" id="KW-0378">Hydrolase</keyword>
<dbReference type="GO" id="GO:0032259">
    <property type="term" value="P:methylation"/>
    <property type="evidence" value="ECO:0007669"/>
    <property type="project" value="UniProtKB-KW"/>
</dbReference>
<evidence type="ECO:0000313" key="12">
    <source>
        <dbReference type="EMBL" id="RRR75866.1"/>
    </source>
</evidence>
<dbReference type="InterPro" id="IPR036804">
    <property type="entry name" value="CheR_N_sf"/>
</dbReference>
<dbReference type="Pfam" id="PF03705">
    <property type="entry name" value="CheR_N"/>
    <property type="match status" value="1"/>
</dbReference>
<dbReference type="InterPro" id="IPR000673">
    <property type="entry name" value="Sig_transdc_resp-reg_Me-estase"/>
</dbReference>
<evidence type="ECO:0000256" key="3">
    <source>
        <dbReference type="ARBA" id="ARBA00022603"/>
    </source>
</evidence>
<evidence type="ECO:0000256" key="2">
    <source>
        <dbReference type="ARBA" id="ARBA00012534"/>
    </source>
</evidence>
<dbReference type="PROSITE" id="PS50123">
    <property type="entry name" value="CHER"/>
    <property type="match status" value="1"/>
</dbReference>
<dbReference type="CDD" id="cd16917">
    <property type="entry name" value="HATPase_UhpB-NarQ-NarX-like"/>
    <property type="match status" value="1"/>
</dbReference>
<dbReference type="Gene3D" id="3.30.565.10">
    <property type="entry name" value="Histidine kinase-like ATPase, C-terminal domain"/>
    <property type="match status" value="1"/>
</dbReference>
<dbReference type="SMART" id="SM00387">
    <property type="entry name" value="HATPase_c"/>
    <property type="match status" value="1"/>
</dbReference>
<dbReference type="EMBL" id="RSAS01000153">
    <property type="protein sequence ID" value="RRR75866.1"/>
    <property type="molecule type" value="Genomic_DNA"/>
</dbReference>
<dbReference type="GO" id="GO:0016020">
    <property type="term" value="C:membrane"/>
    <property type="evidence" value="ECO:0007669"/>
    <property type="project" value="InterPro"/>
</dbReference>
<dbReference type="InterPro" id="IPR000780">
    <property type="entry name" value="CheR_MeTrfase"/>
</dbReference>
<dbReference type="PRINTS" id="PR00996">
    <property type="entry name" value="CHERMTFRASE"/>
</dbReference>
<dbReference type="Gene3D" id="3.30.450.20">
    <property type="entry name" value="PAS domain"/>
    <property type="match status" value="1"/>
</dbReference>
<feature type="domain" description="CheB-type methylesterase" evidence="10">
    <location>
        <begin position="41"/>
        <end position="230"/>
    </location>
</feature>
<dbReference type="Pfam" id="PF02518">
    <property type="entry name" value="HATPase_c"/>
    <property type="match status" value="1"/>
</dbReference>
<dbReference type="Pfam" id="PF01739">
    <property type="entry name" value="CheR"/>
    <property type="match status" value="1"/>
</dbReference>
<reference evidence="12 13" key="1">
    <citation type="submission" date="2018-12" db="EMBL/GenBank/DDBJ databases">
        <title>Genome Sequence of Candidatus Viridilinea halotolerans isolated from saline sulfide-rich spring.</title>
        <authorList>
            <person name="Grouzdev D.S."/>
            <person name="Burganskaya E.I."/>
            <person name="Krutkina M.S."/>
            <person name="Sukhacheva M.V."/>
            <person name="Gorlenko V.M."/>
        </authorList>
    </citation>
    <scope>NUCLEOTIDE SEQUENCE [LARGE SCALE GENOMIC DNA]</scope>
    <source>
        <strain evidence="12">Chok-6</strain>
    </source>
</reference>
<dbReference type="Pfam" id="PF01339">
    <property type="entry name" value="CheB_methylest"/>
    <property type="match status" value="1"/>
</dbReference>
<dbReference type="GO" id="GO:0008983">
    <property type="term" value="F:protein-glutamate O-methyltransferase activity"/>
    <property type="evidence" value="ECO:0007669"/>
    <property type="project" value="UniProtKB-EC"/>
</dbReference>
<keyword evidence="6 12" id="KW-0418">Kinase</keyword>
<name>A0A426U731_9CHLR</name>
<feature type="coiled-coil region" evidence="8">
    <location>
        <begin position="884"/>
        <end position="935"/>
    </location>
</feature>
<dbReference type="PROSITE" id="PS50109">
    <property type="entry name" value="HIS_KIN"/>
    <property type="match status" value="1"/>
</dbReference>
<dbReference type="InterPro" id="IPR050903">
    <property type="entry name" value="Bact_Chemotaxis_MeTrfase"/>
</dbReference>
<dbReference type="InterPro" id="IPR035909">
    <property type="entry name" value="CheB_C"/>
</dbReference>
<dbReference type="GO" id="GO:0008984">
    <property type="term" value="F:protein-glutamate methylesterase activity"/>
    <property type="evidence" value="ECO:0007669"/>
    <property type="project" value="InterPro"/>
</dbReference>
<evidence type="ECO:0000256" key="4">
    <source>
        <dbReference type="ARBA" id="ARBA00022679"/>
    </source>
</evidence>
<dbReference type="Proteomes" id="UP000280307">
    <property type="component" value="Unassembled WGS sequence"/>
</dbReference>